<sequence length="465" mass="54083">MINFTERTLISLIKIIQIFIQDFKNDSKLLQSRLSFFDTIIQMDYNELLLASSLMETMRYKKGPNEGKLLSKYLQHKAINFIENSFCQASHNIEECIAATKEYNKTIESLKYKLSIIKAENKSLHGRIGKFLQIRKQHISYIRSNARKSPTINKKELKSVIKQQLMKTKRQYTTETIEMATKVCQIGSMSFRSAVECTKAVVEWLIDEEPDQRFSRKTLIGWHKDVAAIYTINQCNIIEKGQFFAYGIMADESKRGNSKIFIICFSYWNSNTNCPCVTMLEMKDLSHCNGSTIASVVIETCINCKLDPKKCITWTTDNTAYMSGYKGGAIKLFNNRTQSESFRISCGMHSAHIMMTHFENTAFGKLNVDVGFSTQKHPFNLLYLIWHLHNGYDESKKENPMNMKASYISDMYKKLTGLQYTKFQKPLRQRWLYELHAARPKNILRNGNYYMISLRIPYLKFRLNV</sequence>
<organism evidence="1 2">
    <name type="scientific">Gigaspora rosea</name>
    <dbReference type="NCBI Taxonomy" id="44941"/>
    <lineage>
        <taxon>Eukaryota</taxon>
        <taxon>Fungi</taxon>
        <taxon>Fungi incertae sedis</taxon>
        <taxon>Mucoromycota</taxon>
        <taxon>Glomeromycotina</taxon>
        <taxon>Glomeromycetes</taxon>
        <taxon>Diversisporales</taxon>
        <taxon>Gigasporaceae</taxon>
        <taxon>Gigaspora</taxon>
    </lineage>
</organism>
<proteinExistence type="predicted"/>
<gene>
    <name evidence="1" type="ORF">C2G38_1785321</name>
</gene>
<dbReference type="Proteomes" id="UP000266673">
    <property type="component" value="Unassembled WGS sequence"/>
</dbReference>
<protein>
    <submittedName>
        <fullName evidence="1">Uncharacterized protein</fullName>
    </submittedName>
</protein>
<evidence type="ECO:0000313" key="1">
    <source>
        <dbReference type="EMBL" id="RIB12802.1"/>
    </source>
</evidence>
<comment type="caution">
    <text evidence="1">The sequence shown here is derived from an EMBL/GenBank/DDBJ whole genome shotgun (WGS) entry which is preliminary data.</text>
</comment>
<dbReference type="EMBL" id="QKWP01000988">
    <property type="protein sequence ID" value="RIB12802.1"/>
    <property type="molecule type" value="Genomic_DNA"/>
</dbReference>
<evidence type="ECO:0000313" key="2">
    <source>
        <dbReference type="Proteomes" id="UP000266673"/>
    </source>
</evidence>
<keyword evidence="2" id="KW-1185">Reference proteome</keyword>
<dbReference type="SUPFAM" id="SSF53098">
    <property type="entry name" value="Ribonuclease H-like"/>
    <property type="match status" value="1"/>
</dbReference>
<dbReference type="InterPro" id="IPR012337">
    <property type="entry name" value="RNaseH-like_sf"/>
</dbReference>
<reference evidence="1 2" key="1">
    <citation type="submission" date="2018-06" db="EMBL/GenBank/DDBJ databases">
        <title>Comparative genomics reveals the genomic features of Rhizophagus irregularis, R. cerebriforme, R. diaphanum and Gigaspora rosea, and their symbiotic lifestyle signature.</title>
        <authorList>
            <person name="Morin E."/>
            <person name="San Clemente H."/>
            <person name="Chen E.C.H."/>
            <person name="De La Providencia I."/>
            <person name="Hainaut M."/>
            <person name="Kuo A."/>
            <person name="Kohler A."/>
            <person name="Murat C."/>
            <person name="Tang N."/>
            <person name="Roy S."/>
            <person name="Loubradou J."/>
            <person name="Henrissat B."/>
            <person name="Grigoriev I.V."/>
            <person name="Corradi N."/>
            <person name="Roux C."/>
            <person name="Martin F.M."/>
        </authorList>
    </citation>
    <scope>NUCLEOTIDE SEQUENCE [LARGE SCALE GENOMIC DNA]</scope>
    <source>
        <strain evidence="1 2">DAOM 194757</strain>
    </source>
</reference>
<dbReference type="OrthoDB" id="2440614at2759"/>
<dbReference type="AlphaFoldDB" id="A0A397USM4"/>
<name>A0A397USM4_9GLOM</name>
<accession>A0A397USM4</accession>